<dbReference type="Proteomes" id="UP000470302">
    <property type="component" value="Unassembled WGS sequence"/>
</dbReference>
<sequence>MKKSILEIYALAVCFVTVVCFVVALGIATYSVLEIAKPDFTLSSWQYNQHQTNEAFWNGCGTNRYCGSEEKQKDRPSEADLTKKRRESYERILVSEQRDGFQALVKCLIIMLIDLVVFGFHWVLARRARSPSSN</sequence>
<evidence type="ECO:0000256" key="1">
    <source>
        <dbReference type="SAM" id="Phobius"/>
    </source>
</evidence>
<comment type="caution">
    <text evidence="2">The sequence shown here is derived from an EMBL/GenBank/DDBJ whole genome shotgun (WGS) entry which is preliminary data.</text>
</comment>
<name>A0A845G2G5_9BURK</name>
<proteinExistence type="predicted"/>
<protein>
    <submittedName>
        <fullName evidence="2">Uncharacterized protein</fullName>
    </submittedName>
</protein>
<dbReference type="AlphaFoldDB" id="A0A845G2G5"/>
<dbReference type="EMBL" id="WWCW01000017">
    <property type="protein sequence ID" value="MYM87089.1"/>
    <property type="molecule type" value="Genomic_DNA"/>
</dbReference>
<reference evidence="2 3" key="1">
    <citation type="submission" date="2020-01" db="EMBL/GenBank/DDBJ databases">
        <title>Novel species isolated from a subtropical stream in China.</title>
        <authorList>
            <person name="Lu H."/>
        </authorList>
    </citation>
    <scope>NUCLEOTIDE SEQUENCE [LARGE SCALE GENOMIC DNA]</scope>
    <source>
        <strain evidence="2 3">FT82W</strain>
    </source>
</reference>
<evidence type="ECO:0000313" key="3">
    <source>
        <dbReference type="Proteomes" id="UP000470302"/>
    </source>
</evidence>
<keyword evidence="1" id="KW-1133">Transmembrane helix</keyword>
<evidence type="ECO:0000313" key="2">
    <source>
        <dbReference type="EMBL" id="MYM87089.1"/>
    </source>
</evidence>
<accession>A0A845G2G5</accession>
<keyword evidence="1" id="KW-0812">Transmembrane</keyword>
<dbReference type="RefSeq" id="WP_161096267.1">
    <property type="nucleotide sequence ID" value="NZ_WWCW01000017.1"/>
</dbReference>
<feature type="transmembrane region" description="Helical" evidence="1">
    <location>
        <begin position="9"/>
        <end position="33"/>
    </location>
</feature>
<feature type="transmembrane region" description="Helical" evidence="1">
    <location>
        <begin position="103"/>
        <end position="124"/>
    </location>
</feature>
<keyword evidence="1" id="KW-0472">Membrane</keyword>
<organism evidence="2 3">
    <name type="scientific">Duganella vulcania</name>
    <dbReference type="NCBI Taxonomy" id="2692166"/>
    <lineage>
        <taxon>Bacteria</taxon>
        <taxon>Pseudomonadati</taxon>
        <taxon>Pseudomonadota</taxon>
        <taxon>Betaproteobacteria</taxon>
        <taxon>Burkholderiales</taxon>
        <taxon>Oxalobacteraceae</taxon>
        <taxon>Telluria group</taxon>
        <taxon>Duganella</taxon>
    </lineage>
</organism>
<gene>
    <name evidence="2" type="ORF">GTP91_07830</name>
</gene>